<dbReference type="GO" id="GO:0060003">
    <property type="term" value="P:copper ion export"/>
    <property type="evidence" value="ECO:0007669"/>
    <property type="project" value="UniProtKB-ARBA"/>
</dbReference>
<comment type="similarity">
    <text evidence="2 11">Belongs to the cation transport ATPase (P-type) (TC 3.A.3) family. Type IB subfamily.</text>
</comment>
<dbReference type="InterPro" id="IPR008250">
    <property type="entry name" value="ATPase_P-typ_transduc_dom_A_sf"/>
</dbReference>
<evidence type="ECO:0000256" key="8">
    <source>
        <dbReference type="ARBA" id="ARBA00022967"/>
    </source>
</evidence>
<keyword evidence="3 11" id="KW-1003">Cell membrane</keyword>
<dbReference type="PRINTS" id="PR00119">
    <property type="entry name" value="CATATPASE"/>
</dbReference>
<keyword evidence="10 11" id="KW-0472">Membrane</keyword>
<name>A0A285NR28_9AQUI</name>
<protein>
    <submittedName>
        <fullName evidence="13">Cu2+-exporting ATPase</fullName>
    </submittedName>
</protein>
<feature type="domain" description="P-type ATPase A" evidence="12">
    <location>
        <begin position="155"/>
        <end position="255"/>
    </location>
</feature>
<comment type="subcellular location">
    <subcellularLocation>
        <location evidence="1">Cell membrane</location>
        <topology evidence="1">Multi-pass membrane protein</topology>
    </subcellularLocation>
</comment>
<feature type="transmembrane region" description="Helical" evidence="11">
    <location>
        <begin position="304"/>
        <end position="331"/>
    </location>
</feature>
<evidence type="ECO:0000259" key="12">
    <source>
        <dbReference type="Pfam" id="PF00122"/>
    </source>
</evidence>
<evidence type="ECO:0000256" key="4">
    <source>
        <dbReference type="ARBA" id="ARBA00022692"/>
    </source>
</evidence>
<feature type="transmembrane region" description="Helical" evidence="11">
    <location>
        <begin position="29"/>
        <end position="50"/>
    </location>
</feature>
<keyword evidence="4 11" id="KW-0812">Transmembrane</keyword>
<evidence type="ECO:0000256" key="10">
    <source>
        <dbReference type="ARBA" id="ARBA00023136"/>
    </source>
</evidence>
<dbReference type="SFLD" id="SFLDF00027">
    <property type="entry name" value="p-type_atpase"/>
    <property type="match status" value="1"/>
</dbReference>
<dbReference type="InterPro" id="IPR059000">
    <property type="entry name" value="ATPase_P-type_domA"/>
</dbReference>
<dbReference type="GO" id="GO:0055070">
    <property type="term" value="P:copper ion homeostasis"/>
    <property type="evidence" value="ECO:0007669"/>
    <property type="project" value="TreeGrafter"/>
</dbReference>
<dbReference type="Pfam" id="PF00702">
    <property type="entry name" value="Hydrolase"/>
    <property type="match status" value="1"/>
</dbReference>
<keyword evidence="8" id="KW-1278">Translocase</keyword>
<reference evidence="14" key="1">
    <citation type="submission" date="2017-09" db="EMBL/GenBank/DDBJ databases">
        <authorList>
            <person name="Varghese N."/>
            <person name="Submissions S."/>
        </authorList>
    </citation>
    <scope>NUCLEOTIDE SEQUENCE [LARGE SCALE GENOMIC DNA]</scope>
    <source>
        <strain evidence="14">DSM 15103</strain>
    </source>
</reference>
<dbReference type="PRINTS" id="PR00120">
    <property type="entry name" value="HATPASE"/>
</dbReference>
<dbReference type="RefSeq" id="WP_219428883.1">
    <property type="nucleotide sequence ID" value="NZ_OBEI01000010.1"/>
</dbReference>
<keyword evidence="9 11" id="KW-1133">Transmembrane helix</keyword>
<dbReference type="EMBL" id="OBEI01000010">
    <property type="protein sequence ID" value="SNZ10316.1"/>
    <property type="molecule type" value="Genomic_DNA"/>
</dbReference>
<accession>A0A285NR28</accession>
<dbReference type="InterPro" id="IPR023298">
    <property type="entry name" value="ATPase_P-typ_TM_dom_sf"/>
</dbReference>
<dbReference type="GO" id="GO:0005524">
    <property type="term" value="F:ATP binding"/>
    <property type="evidence" value="ECO:0007669"/>
    <property type="project" value="UniProtKB-UniRule"/>
</dbReference>
<organism evidence="13 14">
    <name type="scientific">Persephonella hydrogeniphila</name>
    <dbReference type="NCBI Taxonomy" id="198703"/>
    <lineage>
        <taxon>Bacteria</taxon>
        <taxon>Pseudomonadati</taxon>
        <taxon>Aquificota</taxon>
        <taxon>Aquificia</taxon>
        <taxon>Aquificales</taxon>
        <taxon>Hydrogenothermaceae</taxon>
        <taxon>Persephonella</taxon>
    </lineage>
</organism>
<feature type="transmembrane region" description="Helical" evidence="11">
    <location>
        <begin position="91"/>
        <end position="114"/>
    </location>
</feature>
<dbReference type="InterPro" id="IPR036412">
    <property type="entry name" value="HAD-like_sf"/>
</dbReference>
<dbReference type="PANTHER" id="PTHR43520:SF8">
    <property type="entry name" value="P-TYPE CU(+) TRANSPORTER"/>
    <property type="match status" value="1"/>
</dbReference>
<evidence type="ECO:0000256" key="3">
    <source>
        <dbReference type="ARBA" id="ARBA00022475"/>
    </source>
</evidence>
<dbReference type="SUPFAM" id="SSF81665">
    <property type="entry name" value="Calcium ATPase, transmembrane domain M"/>
    <property type="match status" value="1"/>
</dbReference>
<evidence type="ECO:0000256" key="7">
    <source>
        <dbReference type="ARBA" id="ARBA00022840"/>
    </source>
</evidence>
<dbReference type="Gene3D" id="3.40.1110.10">
    <property type="entry name" value="Calcium-transporting ATPase, cytoplasmic domain N"/>
    <property type="match status" value="1"/>
</dbReference>
<evidence type="ECO:0000256" key="11">
    <source>
        <dbReference type="RuleBase" id="RU362081"/>
    </source>
</evidence>
<dbReference type="SFLD" id="SFLDG00002">
    <property type="entry name" value="C1.7:_P-type_atpase_like"/>
    <property type="match status" value="1"/>
</dbReference>
<dbReference type="SUPFAM" id="SSF56784">
    <property type="entry name" value="HAD-like"/>
    <property type="match status" value="1"/>
</dbReference>
<dbReference type="NCBIfam" id="TIGR01511">
    <property type="entry name" value="ATPase-IB1_Cu"/>
    <property type="match status" value="1"/>
</dbReference>
<proteinExistence type="inferred from homology"/>
<evidence type="ECO:0000256" key="5">
    <source>
        <dbReference type="ARBA" id="ARBA00022723"/>
    </source>
</evidence>
<dbReference type="Gene3D" id="2.70.150.10">
    <property type="entry name" value="Calcium-transporting ATPase, cytoplasmic transduction domain A"/>
    <property type="match status" value="1"/>
</dbReference>
<dbReference type="GO" id="GO:0005507">
    <property type="term" value="F:copper ion binding"/>
    <property type="evidence" value="ECO:0007669"/>
    <property type="project" value="TreeGrafter"/>
</dbReference>
<keyword evidence="5 11" id="KW-0479">Metal-binding</keyword>
<dbReference type="InterPro" id="IPR027256">
    <property type="entry name" value="P-typ_ATPase_IB"/>
</dbReference>
<dbReference type="InterPro" id="IPR023214">
    <property type="entry name" value="HAD_sf"/>
</dbReference>
<dbReference type="InterPro" id="IPR001757">
    <property type="entry name" value="P_typ_ATPase"/>
</dbReference>
<dbReference type="Gene3D" id="3.40.50.1000">
    <property type="entry name" value="HAD superfamily/HAD-like"/>
    <property type="match status" value="1"/>
</dbReference>
<dbReference type="InterPro" id="IPR044492">
    <property type="entry name" value="P_typ_ATPase_HD_dom"/>
</dbReference>
<sequence length="662" mass="72356">MNTQNHSHKHNSNKKHDHTSHIQDFKKRFVISAILTIPVLLLSEMIQKWFSFSITIPFQKEVLLILSSVIYFYGGYPFLKGLLSELKNKKPGMMTLIGTAISVAFFYSALTVLTGSGKEFFWELATLIDVMLIGHYIEAKSILGASRALEELVKIMPKTAHLIKNGEIIDVPVSQLKKGDVVLVKAGEKIPSDGIVVEGESYVNESLLTGESKPVLKKVGSKVIGGSINEEGVLKVKIQKTGEETYLSQVIKLVKQAQESRSKTQDLANRAAAFLFYVAIITGSITYIIWFLKGSPDFALERAVTVLVIACPHALGLAVPLVVAISTSITAKNGILIRDRKAFEQAKDLTAVIFDKTGTLTEGKFGVTDLISFIDKNELIKIASSIEQNSEHIIAKAVVKYAKEKGIKPEKVEEYRTIPGKGAYGIINGKEIYIGGPNLLKELDIPVKDIKITDLQKEGKTVIFVIVDRKLAGIFALSDKIKKESYEAVKQLKEMGIKVYMLTGDAEDVAKSVSKILGIDDYFAQVLPHQKAEKVELLKKQGYKVAMVGDGINDAPALVTADVGIAIGAGTDVAIESADIILVRSNPADVPKIIKISRATYSKMVQNLWWAAGYNIVAIPLAAGLLYSYGIVIQPAVGALLMSISTVIVAVNSQTLRRFRIN</sequence>
<dbReference type="FunFam" id="2.70.150.10:FF:000020">
    <property type="entry name" value="Copper-exporting P-type ATPase A"/>
    <property type="match status" value="1"/>
</dbReference>
<dbReference type="SFLD" id="SFLDS00003">
    <property type="entry name" value="Haloacid_Dehalogenase"/>
    <property type="match status" value="1"/>
</dbReference>
<dbReference type="NCBIfam" id="TIGR01525">
    <property type="entry name" value="ATPase-IB_hvy"/>
    <property type="match status" value="1"/>
</dbReference>
<dbReference type="InterPro" id="IPR023299">
    <property type="entry name" value="ATPase_P-typ_cyto_dom_N"/>
</dbReference>
<evidence type="ECO:0000256" key="1">
    <source>
        <dbReference type="ARBA" id="ARBA00004651"/>
    </source>
</evidence>
<dbReference type="Proteomes" id="UP000219036">
    <property type="component" value="Unassembled WGS sequence"/>
</dbReference>
<feature type="transmembrane region" description="Helical" evidence="11">
    <location>
        <begin position="120"/>
        <end position="137"/>
    </location>
</feature>
<dbReference type="GO" id="GO:0005886">
    <property type="term" value="C:plasma membrane"/>
    <property type="evidence" value="ECO:0007669"/>
    <property type="project" value="UniProtKB-SubCell"/>
</dbReference>
<keyword evidence="14" id="KW-1185">Reference proteome</keyword>
<evidence type="ECO:0000256" key="9">
    <source>
        <dbReference type="ARBA" id="ARBA00022989"/>
    </source>
</evidence>
<evidence type="ECO:0000256" key="6">
    <source>
        <dbReference type="ARBA" id="ARBA00022741"/>
    </source>
</evidence>
<dbReference type="InterPro" id="IPR018303">
    <property type="entry name" value="ATPase_P-typ_P_site"/>
</dbReference>
<dbReference type="SUPFAM" id="SSF81653">
    <property type="entry name" value="Calcium ATPase, transduction domain A"/>
    <property type="match status" value="1"/>
</dbReference>
<dbReference type="PANTHER" id="PTHR43520">
    <property type="entry name" value="ATP7, ISOFORM B"/>
    <property type="match status" value="1"/>
</dbReference>
<feature type="transmembrane region" description="Helical" evidence="11">
    <location>
        <begin position="271"/>
        <end position="292"/>
    </location>
</feature>
<dbReference type="NCBIfam" id="TIGR01494">
    <property type="entry name" value="ATPase_P-type"/>
    <property type="match status" value="1"/>
</dbReference>
<evidence type="ECO:0000256" key="2">
    <source>
        <dbReference type="ARBA" id="ARBA00006024"/>
    </source>
</evidence>
<keyword evidence="7 11" id="KW-0067">ATP-binding</keyword>
<feature type="transmembrane region" description="Helical" evidence="11">
    <location>
        <begin position="633"/>
        <end position="651"/>
    </location>
</feature>
<feature type="transmembrane region" description="Helical" evidence="11">
    <location>
        <begin position="62"/>
        <end position="79"/>
    </location>
</feature>
<dbReference type="PROSITE" id="PS00154">
    <property type="entry name" value="ATPASE_E1_E2"/>
    <property type="match status" value="1"/>
</dbReference>
<dbReference type="GO" id="GO:0016887">
    <property type="term" value="F:ATP hydrolysis activity"/>
    <property type="evidence" value="ECO:0007669"/>
    <property type="project" value="InterPro"/>
</dbReference>
<feature type="transmembrane region" description="Helical" evidence="11">
    <location>
        <begin position="608"/>
        <end position="627"/>
    </location>
</feature>
<gene>
    <name evidence="13" type="ORF">SAMN06265182_1818</name>
</gene>
<evidence type="ECO:0000313" key="13">
    <source>
        <dbReference type="EMBL" id="SNZ10316.1"/>
    </source>
</evidence>
<keyword evidence="6 11" id="KW-0547">Nucleotide-binding</keyword>
<dbReference type="AlphaFoldDB" id="A0A285NR28"/>
<evidence type="ECO:0000313" key="14">
    <source>
        <dbReference type="Proteomes" id="UP000219036"/>
    </source>
</evidence>
<dbReference type="Pfam" id="PF00122">
    <property type="entry name" value="E1-E2_ATPase"/>
    <property type="match status" value="1"/>
</dbReference>
<dbReference type="GO" id="GO:0043682">
    <property type="term" value="F:P-type divalent copper transporter activity"/>
    <property type="evidence" value="ECO:0007669"/>
    <property type="project" value="TreeGrafter"/>
</dbReference>